<feature type="domain" description="Competence protein CoiA nuclease-like" evidence="1">
    <location>
        <begin position="18"/>
        <end position="98"/>
    </location>
</feature>
<reference evidence="2 3" key="1">
    <citation type="submission" date="2020-04" db="EMBL/GenBank/DDBJ databases">
        <title>MicrobeNet Type strains.</title>
        <authorList>
            <person name="Nicholson A.C."/>
        </authorList>
    </citation>
    <scope>NUCLEOTIDE SEQUENCE [LARGE SCALE GENOMIC DNA]</scope>
    <source>
        <strain evidence="2 3">ATCC BAA-788</strain>
    </source>
</reference>
<name>A0A7X6KU08_9CELL</name>
<dbReference type="Pfam" id="PF06054">
    <property type="entry name" value="CoiA_nuc"/>
    <property type="match status" value="1"/>
</dbReference>
<dbReference type="AlphaFoldDB" id="A0A7X6KU08"/>
<dbReference type="RefSeq" id="WP_168629345.1">
    <property type="nucleotide sequence ID" value="NZ_BONL01000027.1"/>
</dbReference>
<accession>A0A7X6KU08</accession>
<dbReference type="Proteomes" id="UP000581206">
    <property type="component" value="Unassembled WGS sequence"/>
</dbReference>
<dbReference type="InterPro" id="IPR010330">
    <property type="entry name" value="CoiA_nuc"/>
</dbReference>
<proteinExistence type="predicted"/>
<evidence type="ECO:0000259" key="1">
    <source>
        <dbReference type="Pfam" id="PF06054"/>
    </source>
</evidence>
<sequence>MRYFAHDALDSNCALSGESLAHRLLKVELAHAIRAAGWDAQLEVPGEGWRADVLASHPASSRRMAWEAQLSGQTPDETVERTANPNRAGVAVCWVSDKRASWLGSAPGVRIQRDDDGLRVVEGHARLQAFWCMNTKRCDDFVFGHGGGPCDGHGRWSTPDSILLSTFVGYVLRGQVRPHHARVQRRDEIGPWVWTTPAYLQLAAELSRAQDRRDVWRRRQDELRDEHERNILALLDRQEQLRRPVTDWMLRERGKQVVVADKERSPRWAMGVPVHFGQEVLGVISPVASRVDDVAHRLAGVTLFAQSNAERDRIVSATRRRLEVVVLPPGGSTPKPV</sequence>
<dbReference type="EMBL" id="JAAXOX010000002">
    <property type="protein sequence ID" value="NKY22244.1"/>
    <property type="molecule type" value="Genomic_DNA"/>
</dbReference>
<evidence type="ECO:0000313" key="3">
    <source>
        <dbReference type="Proteomes" id="UP000581206"/>
    </source>
</evidence>
<keyword evidence="3" id="KW-1185">Reference proteome</keyword>
<gene>
    <name evidence="2" type="ORF">HGA03_06145</name>
</gene>
<evidence type="ECO:0000313" key="2">
    <source>
        <dbReference type="EMBL" id="NKY22244.1"/>
    </source>
</evidence>
<comment type="caution">
    <text evidence="2">The sequence shown here is derived from an EMBL/GenBank/DDBJ whole genome shotgun (WGS) entry which is preliminary data.</text>
</comment>
<organism evidence="2 3">
    <name type="scientific">Cellulomonas denverensis</name>
    <dbReference type="NCBI Taxonomy" id="264297"/>
    <lineage>
        <taxon>Bacteria</taxon>
        <taxon>Bacillati</taxon>
        <taxon>Actinomycetota</taxon>
        <taxon>Actinomycetes</taxon>
        <taxon>Micrococcales</taxon>
        <taxon>Cellulomonadaceae</taxon>
        <taxon>Cellulomonas</taxon>
    </lineage>
</organism>
<protein>
    <recommendedName>
        <fullName evidence="1">Competence protein CoiA nuclease-like domain-containing protein</fullName>
    </recommendedName>
</protein>